<dbReference type="Pfam" id="PF10719">
    <property type="entry name" value="ComFB"/>
    <property type="match status" value="1"/>
</dbReference>
<reference evidence="2" key="1">
    <citation type="submission" date="2020-09" db="EMBL/GenBank/DDBJ databases">
        <authorList>
            <person name="Blom J."/>
        </authorList>
    </citation>
    <scope>NUCLEOTIDE SEQUENCE</scope>
    <source>
        <strain evidence="2">No.713</strain>
    </source>
</reference>
<dbReference type="Proteomes" id="UP001153719">
    <property type="component" value="Chromosome"/>
</dbReference>
<proteinExistence type="predicted"/>
<dbReference type="KEGG" id="ppsu:NO713_01434"/>
<evidence type="ECO:0008006" key="4">
    <source>
        <dbReference type="Google" id="ProtNLM"/>
    </source>
</evidence>
<dbReference type="RefSeq" id="WP_254173415.1">
    <property type="nucleotide sequence ID" value="NZ_LR882967.1"/>
</dbReference>
<organism evidence="2 3">
    <name type="scientific">Planktothrix pseudagardhii</name>
    <dbReference type="NCBI Taxonomy" id="132604"/>
    <lineage>
        <taxon>Bacteria</taxon>
        <taxon>Bacillati</taxon>
        <taxon>Cyanobacteriota</taxon>
        <taxon>Cyanophyceae</taxon>
        <taxon>Oscillatoriophycideae</taxon>
        <taxon>Oscillatoriales</taxon>
        <taxon>Microcoleaceae</taxon>
        <taxon>Planktothrix</taxon>
    </lineage>
</organism>
<dbReference type="EMBL" id="LR882967">
    <property type="protein sequence ID" value="CAD5933360.1"/>
    <property type="molecule type" value="Genomic_DNA"/>
</dbReference>
<dbReference type="InterPro" id="IPR019657">
    <property type="entry name" value="ComFB"/>
</dbReference>
<name>A0A9W4CHI7_9CYAN</name>
<keyword evidence="3" id="KW-1185">Reference proteome</keyword>
<evidence type="ECO:0000256" key="1">
    <source>
        <dbReference type="SAM" id="MobiDB-lite"/>
    </source>
</evidence>
<feature type="region of interest" description="Disordered" evidence="1">
    <location>
        <begin position="110"/>
        <end position="152"/>
    </location>
</feature>
<evidence type="ECO:0000313" key="2">
    <source>
        <dbReference type="EMBL" id="CAD5933360.1"/>
    </source>
</evidence>
<protein>
    <recommendedName>
        <fullName evidence="4">Late competence development protein ComFB</fullName>
    </recommendedName>
</protein>
<dbReference type="AlphaFoldDB" id="A0A9W4CHI7"/>
<sequence length="175" mass="19961">MTTLNTESGSVNTNTMAIGSNRRYHNVMEDLVAEEVKRQLASLPPRLSQYIKRVEVETYALNRLPPLYASSKEGWMQQLKRGQAEFSPSIKTAVRQAIAAVQRDLLRHSTPLSPEEATEVNQEIQKQEAPKRNVPRSEPWENTPPNLDQKVVHRHRAFADNYSRKDASIRDGWIG</sequence>
<gene>
    <name evidence="2" type="ORF">NO713_01434</name>
</gene>
<accession>A0A9W4CHI7</accession>
<evidence type="ECO:0000313" key="3">
    <source>
        <dbReference type="Proteomes" id="UP001153719"/>
    </source>
</evidence>